<evidence type="ECO:0000256" key="2">
    <source>
        <dbReference type="SAM" id="Phobius"/>
    </source>
</evidence>
<dbReference type="Gene3D" id="2.60.200.20">
    <property type="match status" value="1"/>
</dbReference>
<accession>A0A2S9YQ54</accession>
<comment type="caution">
    <text evidence="4">The sequence shown here is derived from an EMBL/GenBank/DDBJ whole genome shotgun (WGS) entry which is preliminary data.</text>
</comment>
<proteinExistence type="predicted"/>
<feature type="compositionally biased region" description="Acidic residues" evidence="1">
    <location>
        <begin position="411"/>
        <end position="430"/>
    </location>
</feature>
<dbReference type="PROSITE" id="PS50006">
    <property type="entry name" value="FHA_DOMAIN"/>
    <property type="match status" value="1"/>
</dbReference>
<dbReference type="NCBIfam" id="NF033768">
    <property type="entry name" value="myxo_SS_tail"/>
    <property type="match status" value="1"/>
</dbReference>
<keyword evidence="2" id="KW-0472">Membrane</keyword>
<feature type="transmembrane region" description="Helical" evidence="2">
    <location>
        <begin position="172"/>
        <end position="192"/>
    </location>
</feature>
<evidence type="ECO:0000313" key="5">
    <source>
        <dbReference type="Proteomes" id="UP000238823"/>
    </source>
</evidence>
<dbReference type="SUPFAM" id="SSF49879">
    <property type="entry name" value="SMAD/FHA domain"/>
    <property type="match status" value="1"/>
</dbReference>
<gene>
    <name evidence="4" type="ORF">ENSA7_29090</name>
</gene>
<dbReference type="AlphaFoldDB" id="A0A2S9YQ54"/>
<protein>
    <submittedName>
        <fullName evidence="4">FHA domain protein</fullName>
    </submittedName>
</protein>
<feature type="region of interest" description="Disordered" evidence="1">
    <location>
        <begin position="410"/>
        <end position="461"/>
    </location>
</feature>
<dbReference type="EMBL" id="PVNL01000057">
    <property type="protein sequence ID" value="PRQ07202.1"/>
    <property type="molecule type" value="Genomic_DNA"/>
</dbReference>
<evidence type="ECO:0000259" key="3">
    <source>
        <dbReference type="PROSITE" id="PS50006"/>
    </source>
</evidence>
<evidence type="ECO:0000313" key="4">
    <source>
        <dbReference type="EMBL" id="PRQ07202.1"/>
    </source>
</evidence>
<dbReference type="InterPro" id="IPR049806">
    <property type="entry name" value="MasK-like_C"/>
</dbReference>
<keyword evidence="2" id="KW-1133">Transmembrane helix</keyword>
<organism evidence="4 5">
    <name type="scientific">Enhygromyxa salina</name>
    <dbReference type="NCBI Taxonomy" id="215803"/>
    <lineage>
        <taxon>Bacteria</taxon>
        <taxon>Pseudomonadati</taxon>
        <taxon>Myxococcota</taxon>
        <taxon>Polyangia</taxon>
        <taxon>Nannocystales</taxon>
        <taxon>Nannocystaceae</taxon>
        <taxon>Enhygromyxa</taxon>
    </lineage>
</organism>
<dbReference type="InterPro" id="IPR000253">
    <property type="entry name" value="FHA_dom"/>
</dbReference>
<feature type="transmembrane region" description="Helical" evidence="2">
    <location>
        <begin position="226"/>
        <end position="243"/>
    </location>
</feature>
<sequence>MASKTISFRIFLNDQLVDTRSFSQEVIKLGRLSSSHLRLEGEAVGRMHAVIEVGATGDVRLIDLGSSSGTLLNGDMIDRSHELSSGDKLELGPYRLELTIADSVAAPVHHEPTAAVASAPVMAAPAPQANVSIDLSKVEDSSEEVAEVITTYGRSILDVAHVGQTRSRRRTVLPLMAFGGVLMVGGLGLFGYEVSQPWEQHNAAVAEAQQRHAEAPPAPGLGTGSLGLMLALLGVVPFLGGALRRRDVGLDAFTIGEGSEANFKVSGDGLQDPAASALISRMNGGYALSFTPAMRGSVELGEHQLSLADLVATGRAHASDGAYHYALPSGARAKVEHGDIRFNVNLVKRGAIVAGRGEVDWPFWGYFGGTATLATAFYLLMRSMPDDALAMQMADDEAAARFASYFHQADEEQQAEPIEMDSDVPDDEAQSGESGKRAAGPEGKMGNPKEKSSQGAYAMKGPKHAVPQITRHFDPNQSARTAGILGILASTDKHFLASVDGGAFAVGNDDADIWGNLVGVDQAASYGNAGLGLVGVGRQGGGTAGGLIGMSNTGLLGHGNGTGGLYHGNQGGNGGVIGFGDRKEKVPVPRVGKGEVTGSGIDRDMIRRIVRAHLNEVRSCYNAGLLKNPNLQGRVTIQFSIMGTGKVGSSVVQEDTAKDGSVANCIAKAVKRWQFPRVVGGGTALVSYPFLLQSR</sequence>
<name>A0A2S9YQ54_9BACT</name>
<dbReference type="OrthoDB" id="5377858at2"/>
<dbReference type="CDD" id="cd00060">
    <property type="entry name" value="FHA"/>
    <property type="match status" value="1"/>
</dbReference>
<dbReference type="InterPro" id="IPR008984">
    <property type="entry name" value="SMAD_FHA_dom_sf"/>
</dbReference>
<dbReference type="RefSeq" id="WP_106090108.1">
    <property type="nucleotide sequence ID" value="NZ_PVNL01000057.1"/>
</dbReference>
<feature type="domain" description="FHA" evidence="3">
    <location>
        <begin position="27"/>
        <end position="77"/>
    </location>
</feature>
<evidence type="ECO:0000256" key="1">
    <source>
        <dbReference type="SAM" id="MobiDB-lite"/>
    </source>
</evidence>
<dbReference type="Pfam" id="PF00498">
    <property type="entry name" value="FHA"/>
    <property type="match status" value="1"/>
</dbReference>
<feature type="transmembrane region" description="Helical" evidence="2">
    <location>
        <begin position="363"/>
        <end position="381"/>
    </location>
</feature>
<dbReference type="SMART" id="SM00240">
    <property type="entry name" value="FHA"/>
    <property type="match status" value="1"/>
</dbReference>
<keyword evidence="2" id="KW-0812">Transmembrane</keyword>
<reference evidence="4 5" key="1">
    <citation type="submission" date="2018-03" db="EMBL/GenBank/DDBJ databases">
        <title>Draft Genome Sequences of the Obligatory Marine Myxobacteria Enhygromyxa salina SWB007.</title>
        <authorList>
            <person name="Poehlein A."/>
            <person name="Moghaddam J.A."/>
            <person name="Harms H."/>
            <person name="Alanjari M."/>
            <person name="Koenig G.M."/>
            <person name="Daniel R."/>
            <person name="Schaeberle T.F."/>
        </authorList>
    </citation>
    <scope>NUCLEOTIDE SEQUENCE [LARGE SCALE GENOMIC DNA]</scope>
    <source>
        <strain evidence="4 5">SWB007</strain>
    </source>
</reference>
<dbReference type="Proteomes" id="UP000238823">
    <property type="component" value="Unassembled WGS sequence"/>
</dbReference>